<feature type="region of interest" description="Disordered" evidence="1">
    <location>
        <begin position="23"/>
        <end position="73"/>
    </location>
</feature>
<gene>
    <name evidence="2" type="ORF">GCM10010276_14620</name>
</gene>
<proteinExistence type="predicted"/>
<reference evidence="2 3" key="1">
    <citation type="journal article" date="2019" name="Int. J. Syst. Evol. Microbiol.">
        <title>The Global Catalogue of Microorganisms (GCM) 10K type strain sequencing project: providing services to taxonomists for standard genome sequencing and annotation.</title>
        <authorList>
            <consortium name="The Broad Institute Genomics Platform"/>
            <consortium name="The Broad Institute Genome Sequencing Center for Infectious Disease"/>
            <person name="Wu L."/>
            <person name="Ma J."/>
        </authorList>
    </citation>
    <scope>NUCLEOTIDE SEQUENCE [LARGE SCALE GENOMIC DNA]</scope>
    <source>
        <strain evidence="2 3">JCM 4395</strain>
    </source>
</reference>
<evidence type="ECO:0000313" key="2">
    <source>
        <dbReference type="EMBL" id="GAA2479170.1"/>
    </source>
</evidence>
<comment type="caution">
    <text evidence="2">The sequence shown here is derived from an EMBL/GenBank/DDBJ whole genome shotgun (WGS) entry which is preliminary data.</text>
</comment>
<evidence type="ECO:0000313" key="3">
    <source>
        <dbReference type="Proteomes" id="UP001501777"/>
    </source>
</evidence>
<sequence length="73" mass="7085">MSTAQCASSSPIGVDGVEGAVAAAEGVVGDEDVEPSAQRRGGRGDEFVGCGRVGEAARTGDDPGRGMAVSCGT</sequence>
<keyword evidence="3" id="KW-1185">Reference proteome</keyword>
<evidence type="ECO:0000256" key="1">
    <source>
        <dbReference type="SAM" id="MobiDB-lite"/>
    </source>
</evidence>
<name>A0ABN3L7F3_STRLO</name>
<dbReference type="Proteomes" id="UP001501777">
    <property type="component" value="Unassembled WGS sequence"/>
</dbReference>
<dbReference type="EMBL" id="BAAASG010000004">
    <property type="protein sequence ID" value="GAA2479170.1"/>
    <property type="molecule type" value="Genomic_DNA"/>
</dbReference>
<protein>
    <submittedName>
        <fullName evidence="2">Uncharacterized protein</fullName>
    </submittedName>
</protein>
<organism evidence="2 3">
    <name type="scientific">Streptomyces longisporus</name>
    <dbReference type="NCBI Taxonomy" id="1948"/>
    <lineage>
        <taxon>Bacteria</taxon>
        <taxon>Bacillati</taxon>
        <taxon>Actinomycetota</taxon>
        <taxon>Actinomycetes</taxon>
        <taxon>Kitasatosporales</taxon>
        <taxon>Streptomycetaceae</taxon>
        <taxon>Streptomyces</taxon>
    </lineage>
</organism>
<accession>A0ABN3L7F3</accession>